<protein>
    <submittedName>
        <fullName evidence="2">Uncharacterized protein</fullName>
    </submittedName>
</protein>
<evidence type="ECO:0000313" key="2">
    <source>
        <dbReference type="EMBL" id="PYI19278.1"/>
    </source>
</evidence>
<name>A0A2V5H552_ASPV1</name>
<dbReference type="Proteomes" id="UP000249829">
    <property type="component" value="Unassembled WGS sequence"/>
</dbReference>
<accession>A0A2V5H552</accession>
<gene>
    <name evidence="2" type="ORF">BO99DRAFT_402897</name>
</gene>
<organism evidence="2 3">
    <name type="scientific">Aspergillus violaceofuscus (strain CBS 115571)</name>
    <dbReference type="NCBI Taxonomy" id="1450538"/>
    <lineage>
        <taxon>Eukaryota</taxon>
        <taxon>Fungi</taxon>
        <taxon>Dikarya</taxon>
        <taxon>Ascomycota</taxon>
        <taxon>Pezizomycotina</taxon>
        <taxon>Eurotiomycetes</taxon>
        <taxon>Eurotiomycetidae</taxon>
        <taxon>Eurotiales</taxon>
        <taxon>Aspergillaceae</taxon>
        <taxon>Aspergillus</taxon>
    </lineage>
</organism>
<feature type="transmembrane region" description="Helical" evidence="1">
    <location>
        <begin position="55"/>
        <end position="78"/>
    </location>
</feature>
<keyword evidence="3" id="KW-1185">Reference proteome</keyword>
<proteinExistence type="predicted"/>
<keyword evidence="1" id="KW-0472">Membrane</keyword>
<dbReference type="AlphaFoldDB" id="A0A2V5H552"/>
<sequence>MGNQKKVETAWPPYIHADSRCIGAWSSLPAELAGTTPHNSSCFPEIPTGVNLIDLLSATIAMIITTIIVMQTPILPLVRS</sequence>
<reference evidence="2 3" key="1">
    <citation type="submission" date="2018-02" db="EMBL/GenBank/DDBJ databases">
        <title>The genomes of Aspergillus section Nigri reveals drivers in fungal speciation.</title>
        <authorList>
            <consortium name="DOE Joint Genome Institute"/>
            <person name="Vesth T.C."/>
            <person name="Nybo J."/>
            <person name="Theobald S."/>
            <person name="Brandl J."/>
            <person name="Frisvad J.C."/>
            <person name="Nielsen K.F."/>
            <person name="Lyhne E.K."/>
            <person name="Kogle M.E."/>
            <person name="Kuo A."/>
            <person name="Riley R."/>
            <person name="Clum A."/>
            <person name="Nolan M."/>
            <person name="Lipzen A."/>
            <person name="Salamov A."/>
            <person name="Henrissat B."/>
            <person name="Wiebenga A."/>
            <person name="De vries R.P."/>
            <person name="Grigoriev I.V."/>
            <person name="Mortensen U.H."/>
            <person name="Andersen M.R."/>
            <person name="Baker S.E."/>
        </authorList>
    </citation>
    <scope>NUCLEOTIDE SEQUENCE [LARGE SCALE GENOMIC DNA]</scope>
    <source>
        <strain evidence="2 3">CBS 115571</strain>
    </source>
</reference>
<evidence type="ECO:0000313" key="3">
    <source>
        <dbReference type="Proteomes" id="UP000249829"/>
    </source>
</evidence>
<dbReference type="EMBL" id="KZ825136">
    <property type="protein sequence ID" value="PYI19278.1"/>
    <property type="molecule type" value="Genomic_DNA"/>
</dbReference>
<keyword evidence="1" id="KW-0812">Transmembrane</keyword>
<evidence type="ECO:0000256" key="1">
    <source>
        <dbReference type="SAM" id="Phobius"/>
    </source>
</evidence>
<keyword evidence="1" id="KW-1133">Transmembrane helix</keyword>